<organism evidence="3 4">
    <name type="scientific">Corynebacterium suedekumii</name>
    <dbReference type="NCBI Taxonomy" id="3049801"/>
    <lineage>
        <taxon>Bacteria</taxon>
        <taxon>Bacillati</taxon>
        <taxon>Actinomycetota</taxon>
        <taxon>Actinomycetes</taxon>
        <taxon>Mycobacteriales</taxon>
        <taxon>Corynebacteriaceae</taxon>
        <taxon>Corynebacterium</taxon>
    </lineage>
</organism>
<dbReference type="RefSeq" id="WP_284875246.1">
    <property type="nucleotide sequence ID" value="NZ_CP126970.1"/>
</dbReference>
<feature type="region of interest" description="Disordered" evidence="1">
    <location>
        <begin position="243"/>
        <end position="281"/>
    </location>
</feature>
<feature type="transmembrane region" description="Helical" evidence="2">
    <location>
        <begin position="177"/>
        <end position="199"/>
    </location>
</feature>
<name>A0ABY8VM37_9CORY</name>
<keyword evidence="2" id="KW-1133">Transmembrane helix</keyword>
<feature type="transmembrane region" description="Helical" evidence="2">
    <location>
        <begin position="211"/>
        <end position="235"/>
    </location>
</feature>
<evidence type="ECO:0000313" key="3">
    <source>
        <dbReference type="EMBL" id="WIM70664.1"/>
    </source>
</evidence>
<evidence type="ECO:0000256" key="2">
    <source>
        <dbReference type="SAM" id="Phobius"/>
    </source>
</evidence>
<evidence type="ECO:0000313" key="4">
    <source>
        <dbReference type="Proteomes" id="UP001238805"/>
    </source>
</evidence>
<feature type="compositionally biased region" description="Basic and acidic residues" evidence="1">
    <location>
        <begin position="250"/>
        <end position="270"/>
    </location>
</feature>
<keyword evidence="4" id="KW-1185">Reference proteome</keyword>
<sequence>MVNNSTTQGMAERQIDGLSSRQLVWAMAVGQAVLVLIFIGGNIIHLGYNHPDEPFHPVFSHPGWNGDYDGSHVEILGHIQMALASVFLLFAGAIRRIGVYAAWGVVMAAIVIDDMLQLHERVGEVLVREFDLPAIGGLRPQDSGELAVWGGLAGVLGIGLLIAHIRAPRPARRDSWLFIGAAAILVAFGVVLDQLLILIPEGSSVSVIQTGILLETTGEVSAMGLLLVLAFWIIVRRRPVAPVPASTAEVQERPDGESEDRERGEGELQQHPESQGLQRLH</sequence>
<proteinExistence type="predicted"/>
<feature type="transmembrane region" description="Helical" evidence="2">
    <location>
        <begin position="100"/>
        <end position="118"/>
    </location>
</feature>
<protein>
    <submittedName>
        <fullName evidence="3">Uncharacterized protein</fullName>
    </submittedName>
</protein>
<keyword evidence="2" id="KW-0472">Membrane</keyword>
<dbReference type="EMBL" id="CP126970">
    <property type="protein sequence ID" value="WIM70664.1"/>
    <property type="molecule type" value="Genomic_DNA"/>
</dbReference>
<reference evidence="3 4" key="1">
    <citation type="submission" date="2023-05" db="EMBL/GenBank/DDBJ databases">
        <title>Corynebacterium suedekumii sp. nov. and Corynebacterium breve sp. nov. isolated from raw cow's milk.</title>
        <authorList>
            <person name="Baer M.K."/>
            <person name="Mehl L."/>
            <person name="Hellmuth R."/>
            <person name="Marke G."/>
            <person name="Lipski A."/>
        </authorList>
    </citation>
    <scope>NUCLEOTIDE SEQUENCE [LARGE SCALE GENOMIC DNA]</scope>
    <source>
        <strain evidence="3 4">LM112</strain>
    </source>
</reference>
<keyword evidence="2" id="KW-0812">Transmembrane</keyword>
<accession>A0ABY8VM37</accession>
<feature type="transmembrane region" description="Helical" evidence="2">
    <location>
        <begin position="146"/>
        <end position="165"/>
    </location>
</feature>
<evidence type="ECO:0000256" key="1">
    <source>
        <dbReference type="SAM" id="MobiDB-lite"/>
    </source>
</evidence>
<feature type="transmembrane region" description="Helical" evidence="2">
    <location>
        <begin position="75"/>
        <end position="93"/>
    </location>
</feature>
<feature type="transmembrane region" description="Helical" evidence="2">
    <location>
        <begin position="23"/>
        <end position="48"/>
    </location>
</feature>
<dbReference type="Proteomes" id="UP001238805">
    <property type="component" value="Chromosome"/>
</dbReference>
<gene>
    <name evidence="3" type="ORF">QP029_02180</name>
</gene>
<feature type="compositionally biased region" description="Polar residues" evidence="1">
    <location>
        <begin position="271"/>
        <end position="281"/>
    </location>
</feature>